<dbReference type="Gene3D" id="1.20.120.450">
    <property type="entry name" value="dinb family like domain"/>
    <property type="match status" value="1"/>
</dbReference>
<accession>A0A5C7AT33</accession>
<name>A0A5C7AT33_9FLAO</name>
<proteinExistence type="predicted"/>
<sequence length="172" mass="19986">MTRKDVKPSEYNQFYSGYLNMIPAETNLIMGFQDNLHAIQTFFNAIPQEKLEYKYDVDKWTVKEVFQHMIDCERVFQFRCFHIARHDKTPLPGFEENDYIAPSKANTKSIETLIGEFTILHKGFIALLQSVSIEDLMQISLVNGAPVSARALAFITLGHYKHHVNIIKQRYL</sequence>
<dbReference type="EMBL" id="VOSC01000019">
    <property type="protein sequence ID" value="TXE11838.1"/>
    <property type="molecule type" value="Genomic_DNA"/>
</dbReference>
<dbReference type="Proteomes" id="UP000321790">
    <property type="component" value="Unassembled WGS sequence"/>
</dbReference>
<protein>
    <submittedName>
        <fullName evidence="2">DinB family protein</fullName>
    </submittedName>
</protein>
<evidence type="ECO:0000259" key="1">
    <source>
        <dbReference type="Pfam" id="PF12867"/>
    </source>
</evidence>
<dbReference type="OrthoDB" id="9793216at2"/>
<dbReference type="AlphaFoldDB" id="A0A5C7AT33"/>
<feature type="domain" description="DinB-like" evidence="1">
    <location>
        <begin position="35"/>
        <end position="167"/>
    </location>
</feature>
<reference evidence="3" key="1">
    <citation type="submission" date="2019-08" db="EMBL/GenBank/DDBJ databases">
        <title>Seonamhaeicola sediminis sp. nov., isolated from marine sediment.</title>
        <authorList>
            <person name="Cao W.R."/>
        </authorList>
    </citation>
    <scope>NUCLEOTIDE SEQUENCE [LARGE SCALE GENOMIC DNA]</scope>
    <source>
        <strain evidence="3">Gy8</strain>
    </source>
</reference>
<dbReference type="RefSeq" id="WP_147133625.1">
    <property type="nucleotide sequence ID" value="NZ_VOSC01000019.1"/>
</dbReference>
<keyword evidence="3" id="KW-1185">Reference proteome</keyword>
<organism evidence="2 3">
    <name type="scientific">Seonamhaeicola algicola</name>
    <dbReference type="NCBI Taxonomy" id="1719036"/>
    <lineage>
        <taxon>Bacteria</taxon>
        <taxon>Pseudomonadati</taxon>
        <taxon>Bacteroidota</taxon>
        <taxon>Flavobacteriia</taxon>
        <taxon>Flavobacteriales</taxon>
        <taxon>Flavobacteriaceae</taxon>
    </lineage>
</organism>
<dbReference type="InterPro" id="IPR024775">
    <property type="entry name" value="DinB-like"/>
</dbReference>
<evidence type="ECO:0000313" key="2">
    <source>
        <dbReference type="EMBL" id="TXE11838.1"/>
    </source>
</evidence>
<evidence type="ECO:0000313" key="3">
    <source>
        <dbReference type="Proteomes" id="UP000321790"/>
    </source>
</evidence>
<dbReference type="SUPFAM" id="SSF109854">
    <property type="entry name" value="DinB/YfiT-like putative metalloenzymes"/>
    <property type="match status" value="1"/>
</dbReference>
<dbReference type="InterPro" id="IPR034660">
    <property type="entry name" value="DinB/YfiT-like"/>
</dbReference>
<gene>
    <name evidence="2" type="ORF">FUA26_07175</name>
</gene>
<comment type="caution">
    <text evidence="2">The sequence shown here is derived from an EMBL/GenBank/DDBJ whole genome shotgun (WGS) entry which is preliminary data.</text>
</comment>
<dbReference type="Pfam" id="PF12867">
    <property type="entry name" value="DinB_2"/>
    <property type="match status" value="1"/>
</dbReference>